<dbReference type="Pfam" id="PF00583">
    <property type="entry name" value="Acetyltransf_1"/>
    <property type="match status" value="1"/>
</dbReference>
<dbReference type="Proteomes" id="UP000094527">
    <property type="component" value="Unassembled WGS sequence"/>
</dbReference>
<accession>A0A1D2NAQ1</accession>
<dbReference type="PROSITE" id="PS51186">
    <property type="entry name" value="GNAT"/>
    <property type="match status" value="1"/>
</dbReference>
<dbReference type="SUPFAM" id="SSF55729">
    <property type="entry name" value="Acyl-CoA N-acyltransferases (Nat)"/>
    <property type="match status" value="1"/>
</dbReference>
<comment type="caution">
    <text evidence="8">The sequence shown here is derived from an EMBL/GenBank/DDBJ whole genome shotgun (WGS) entry which is preliminary data.</text>
</comment>
<evidence type="ECO:0000256" key="2">
    <source>
        <dbReference type="ARBA" id="ARBA00006048"/>
    </source>
</evidence>
<feature type="domain" description="N-acetyltransferase" evidence="7">
    <location>
        <begin position="42"/>
        <end position="188"/>
    </location>
</feature>
<dbReference type="Gene3D" id="3.40.630.30">
    <property type="match status" value="1"/>
</dbReference>
<dbReference type="EC" id="2.3.1.4" evidence="6"/>
<dbReference type="InterPro" id="IPR000182">
    <property type="entry name" value="GNAT_dom"/>
</dbReference>
<evidence type="ECO:0000259" key="7">
    <source>
        <dbReference type="PROSITE" id="PS51186"/>
    </source>
</evidence>
<dbReference type="EMBL" id="LJIJ01000115">
    <property type="protein sequence ID" value="ODN02333.1"/>
    <property type="molecule type" value="Genomic_DNA"/>
</dbReference>
<keyword evidence="3 6" id="KW-0808">Transferase</keyword>
<dbReference type="AlphaFoldDB" id="A0A1D2NAQ1"/>
<reference evidence="8 9" key="1">
    <citation type="journal article" date="2016" name="Genome Biol. Evol.">
        <title>Gene Family Evolution Reflects Adaptation to Soil Environmental Stressors in the Genome of the Collembolan Orchesella cincta.</title>
        <authorList>
            <person name="Faddeeva-Vakhrusheva A."/>
            <person name="Derks M.F."/>
            <person name="Anvar S.Y."/>
            <person name="Agamennone V."/>
            <person name="Suring W."/>
            <person name="Smit S."/>
            <person name="van Straalen N.M."/>
            <person name="Roelofs D."/>
        </authorList>
    </citation>
    <scope>NUCLEOTIDE SEQUENCE [LARGE SCALE GENOMIC DNA]</scope>
    <source>
        <tissue evidence="8">Mixed pool</tissue>
    </source>
</reference>
<keyword evidence="9" id="KW-1185">Reference proteome</keyword>
<dbReference type="InterPro" id="IPR039143">
    <property type="entry name" value="GNPNAT1-like"/>
</dbReference>
<dbReference type="OMA" id="NQRYDWI"/>
<proteinExistence type="inferred from homology"/>
<evidence type="ECO:0000256" key="6">
    <source>
        <dbReference type="RuleBase" id="RU365086"/>
    </source>
</evidence>
<dbReference type="InterPro" id="IPR016181">
    <property type="entry name" value="Acyl_CoA_acyltransferase"/>
</dbReference>
<evidence type="ECO:0000313" key="9">
    <source>
        <dbReference type="Proteomes" id="UP000094527"/>
    </source>
</evidence>
<dbReference type="CDD" id="cd04301">
    <property type="entry name" value="NAT_SF"/>
    <property type="match status" value="1"/>
</dbReference>
<gene>
    <name evidence="8" type="ORF">Ocin01_04319</name>
</gene>
<protein>
    <recommendedName>
        <fullName evidence="6">Glucosamine 6-phosphate N-acetyltransferase</fullName>
        <ecNumber evidence="6">2.3.1.4</ecNumber>
    </recommendedName>
</protein>
<evidence type="ECO:0000256" key="4">
    <source>
        <dbReference type="ARBA" id="ARBA00023315"/>
    </source>
</evidence>
<evidence type="ECO:0000256" key="3">
    <source>
        <dbReference type="ARBA" id="ARBA00022679"/>
    </source>
</evidence>
<comment type="similarity">
    <text evidence="2 6">Belongs to the acetyltransferase family. GNA1 subfamily.</text>
</comment>
<evidence type="ECO:0000256" key="5">
    <source>
        <dbReference type="ARBA" id="ARBA00048964"/>
    </source>
</evidence>
<dbReference type="PANTHER" id="PTHR13355">
    <property type="entry name" value="GLUCOSAMINE 6-PHOSPHATE N-ACETYLTRANSFERASE"/>
    <property type="match status" value="1"/>
</dbReference>
<dbReference type="OrthoDB" id="10039976at2759"/>
<sequence length="188" mass="21353">MTEASTNGFLYEPSILDKIKLEDWPKTEFKTAISITTPGEGLKMRPLHRDDHQKGFLTNLAQLTAVGDISEKEFHDAFDKMKATPNTYYVTVIEDLNKGVIIGSATLLMEQKFIHNCGKRGRIEDVVVSDEYRGKQLGKILLTALVSLSKHLDCYKISLDCRDQMIPFYETLGFVKEPNNGNFMVIRF</sequence>
<dbReference type="GO" id="GO:0004343">
    <property type="term" value="F:glucosamine 6-phosphate N-acetyltransferase activity"/>
    <property type="evidence" value="ECO:0007669"/>
    <property type="project" value="UniProtKB-UniRule"/>
</dbReference>
<dbReference type="PANTHER" id="PTHR13355:SF11">
    <property type="entry name" value="GLUCOSAMINE 6-PHOSPHATE N-ACETYLTRANSFERASE"/>
    <property type="match status" value="1"/>
</dbReference>
<dbReference type="FunFam" id="3.40.630.30:FF:000043">
    <property type="entry name" value="Glucosamine 6-phosphate N-acetyltransferase"/>
    <property type="match status" value="1"/>
</dbReference>
<comment type="pathway">
    <text evidence="1 6">Nucleotide-sugar biosynthesis; UDP-N-acetyl-alpha-D-glucosamine biosynthesis; N-acetyl-alpha-D-glucosamine 1-phosphate from alpha-D-glucosamine 6-phosphate (route I): step 1/2.</text>
</comment>
<comment type="catalytic activity">
    <reaction evidence="5 6">
        <text>D-glucosamine 6-phosphate + acetyl-CoA = N-acetyl-D-glucosamine 6-phosphate + CoA + H(+)</text>
        <dbReference type="Rhea" id="RHEA:10292"/>
        <dbReference type="ChEBI" id="CHEBI:15378"/>
        <dbReference type="ChEBI" id="CHEBI:57287"/>
        <dbReference type="ChEBI" id="CHEBI:57288"/>
        <dbReference type="ChEBI" id="CHEBI:57513"/>
        <dbReference type="ChEBI" id="CHEBI:58725"/>
        <dbReference type="EC" id="2.3.1.4"/>
    </reaction>
</comment>
<name>A0A1D2NAQ1_ORCCI</name>
<organism evidence="8 9">
    <name type="scientific">Orchesella cincta</name>
    <name type="common">Springtail</name>
    <name type="synonym">Podura cincta</name>
    <dbReference type="NCBI Taxonomy" id="48709"/>
    <lineage>
        <taxon>Eukaryota</taxon>
        <taxon>Metazoa</taxon>
        <taxon>Ecdysozoa</taxon>
        <taxon>Arthropoda</taxon>
        <taxon>Hexapoda</taxon>
        <taxon>Collembola</taxon>
        <taxon>Entomobryomorpha</taxon>
        <taxon>Entomobryoidea</taxon>
        <taxon>Orchesellidae</taxon>
        <taxon>Orchesellinae</taxon>
        <taxon>Orchesella</taxon>
    </lineage>
</organism>
<evidence type="ECO:0000256" key="1">
    <source>
        <dbReference type="ARBA" id="ARBA00004832"/>
    </source>
</evidence>
<dbReference type="STRING" id="48709.A0A1D2NAQ1"/>
<evidence type="ECO:0000313" key="8">
    <source>
        <dbReference type="EMBL" id="ODN02333.1"/>
    </source>
</evidence>
<dbReference type="UniPathway" id="UPA00113">
    <property type="reaction ID" value="UER00529"/>
</dbReference>
<keyword evidence="4 6" id="KW-0012">Acyltransferase</keyword>
<dbReference type="GO" id="GO:0006048">
    <property type="term" value="P:UDP-N-acetylglucosamine biosynthetic process"/>
    <property type="evidence" value="ECO:0007669"/>
    <property type="project" value="UniProtKB-UniRule"/>
</dbReference>